<keyword evidence="9" id="KW-1185">Reference proteome</keyword>
<evidence type="ECO:0000256" key="1">
    <source>
        <dbReference type="ARBA" id="ARBA00004651"/>
    </source>
</evidence>
<evidence type="ECO:0000256" key="4">
    <source>
        <dbReference type="ARBA" id="ARBA00022989"/>
    </source>
</evidence>
<protein>
    <submittedName>
        <fullName evidence="8">PLDc N-terminal domain-containing protein</fullName>
    </submittedName>
</protein>
<accession>A0ABP3E6E0</accession>
<keyword evidence="4 6" id="KW-1133">Transmembrane helix</keyword>
<dbReference type="InterPro" id="IPR027379">
    <property type="entry name" value="CLS_N"/>
</dbReference>
<keyword evidence="2" id="KW-1003">Cell membrane</keyword>
<evidence type="ECO:0000259" key="7">
    <source>
        <dbReference type="Pfam" id="PF13396"/>
    </source>
</evidence>
<reference evidence="9" key="1">
    <citation type="journal article" date="2019" name="Int. J. Syst. Evol. Microbiol.">
        <title>The Global Catalogue of Microorganisms (GCM) 10K type strain sequencing project: providing services to taxonomists for standard genome sequencing and annotation.</title>
        <authorList>
            <consortium name="The Broad Institute Genomics Platform"/>
            <consortium name="The Broad Institute Genome Sequencing Center for Infectious Disease"/>
            <person name="Wu L."/>
            <person name="Ma J."/>
        </authorList>
    </citation>
    <scope>NUCLEOTIDE SEQUENCE [LARGE SCALE GENOMIC DNA]</scope>
    <source>
        <strain evidence="9">JCM 3380</strain>
    </source>
</reference>
<evidence type="ECO:0000313" key="9">
    <source>
        <dbReference type="Proteomes" id="UP001500416"/>
    </source>
</evidence>
<dbReference type="Proteomes" id="UP001500416">
    <property type="component" value="Unassembled WGS sequence"/>
</dbReference>
<evidence type="ECO:0000256" key="6">
    <source>
        <dbReference type="SAM" id="Phobius"/>
    </source>
</evidence>
<keyword evidence="3 6" id="KW-0812">Transmembrane</keyword>
<evidence type="ECO:0000256" key="3">
    <source>
        <dbReference type="ARBA" id="ARBA00022692"/>
    </source>
</evidence>
<feature type="domain" description="Cardiolipin synthase N-terminal" evidence="7">
    <location>
        <begin position="15"/>
        <end position="59"/>
    </location>
</feature>
<organism evidence="8 9">
    <name type="scientific">Saccharothrix mutabilis subsp. mutabilis</name>
    <dbReference type="NCBI Taxonomy" id="66855"/>
    <lineage>
        <taxon>Bacteria</taxon>
        <taxon>Bacillati</taxon>
        <taxon>Actinomycetota</taxon>
        <taxon>Actinomycetes</taxon>
        <taxon>Pseudonocardiales</taxon>
        <taxon>Pseudonocardiaceae</taxon>
        <taxon>Saccharothrix</taxon>
    </lineage>
</organism>
<keyword evidence="5 6" id="KW-0472">Membrane</keyword>
<proteinExistence type="predicted"/>
<evidence type="ECO:0000256" key="5">
    <source>
        <dbReference type="ARBA" id="ARBA00023136"/>
    </source>
</evidence>
<dbReference type="Pfam" id="PF13396">
    <property type="entry name" value="PLDc_N"/>
    <property type="match status" value="1"/>
</dbReference>
<evidence type="ECO:0000313" key="8">
    <source>
        <dbReference type="EMBL" id="GAA0252886.1"/>
    </source>
</evidence>
<dbReference type="RefSeq" id="WP_343937800.1">
    <property type="nucleotide sequence ID" value="NZ_BAAABU010000021.1"/>
</dbReference>
<name>A0ABP3E6E0_9PSEU</name>
<gene>
    <name evidence="8" type="ORF">GCM10010492_61830</name>
</gene>
<evidence type="ECO:0000256" key="2">
    <source>
        <dbReference type="ARBA" id="ARBA00022475"/>
    </source>
</evidence>
<feature type="transmembrane region" description="Helical" evidence="6">
    <location>
        <begin position="6"/>
        <end position="25"/>
    </location>
</feature>
<comment type="subcellular location">
    <subcellularLocation>
        <location evidence="1">Cell membrane</location>
        <topology evidence="1">Multi-pass membrane protein</topology>
    </subcellularLocation>
</comment>
<feature type="transmembrane region" description="Helical" evidence="6">
    <location>
        <begin position="37"/>
        <end position="57"/>
    </location>
</feature>
<comment type="caution">
    <text evidence="8">The sequence shown here is derived from an EMBL/GenBank/DDBJ whole genome shotgun (WGS) entry which is preliminary data.</text>
</comment>
<sequence>MLYFGGFFGLLTFGLWLFCLVDVITSDEGDIRHLPKVTWLLVVLFFPLVGSIAWLVAGRPARAHTRPRAFERNTPAYPEYDRPGRFAAADPASDAEFLRRCRERAEEQRRKARGEG</sequence>
<dbReference type="EMBL" id="BAAABU010000021">
    <property type="protein sequence ID" value="GAA0252886.1"/>
    <property type="molecule type" value="Genomic_DNA"/>
</dbReference>